<accession>A0A6J5ANV8</accession>
<keyword evidence="2" id="KW-0328">Glycosyltransferase</keyword>
<dbReference type="PANTHER" id="PTHR43179">
    <property type="entry name" value="RHAMNOSYLTRANSFERASE WBBL"/>
    <property type="match status" value="1"/>
</dbReference>
<organism evidence="6 7">
    <name type="scientific">Paraburkholderia rhynchosiae</name>
    <dbReference type="NCBI Taxonomy" id="487049"/>
    <lineage>
        <taxon>Bacteria</taxon>
        <taxon>Pseudomonadati</taxon>
        <taxon>Pseudomonadota</taxon>
        <taxon>Betaproteobacteria</taxon>
        <taxon>Burkholderiales</taxon>
        <taxon>Burkholderiaceae</taxon>
        <taxon>Paraburkholderia</taxon>
    </lineage>
</organism>
<dbReference type="Pfam" id="PF00535">
    <property type="entry name" value="Glycos_transf_2"/>
    <property type="match status" value="1"/>
</dbReference>
<dbReference type="Gene3D" id="3.90.550.10">
    <property type="entry name" value="Spore Coat Polysaccharide Biosynthesis Protein SpsA, Chain A"/>
    <property type="match status" value="1"/>
</dbReference>
<dbReference type="GO" id="GO:0016757">
    <property type="term" value="F:glycosyltransferase activity"/>
    <property type="evidence" value="ECO:0007669"/>
    <property type="project" value="UniProtKB-KW"/>
</dbReference>
<dbReference type="AlphaFoldDB" id="A0A6J5ANV8"/>
<dbReference type="EMBL" id="CADIJZ010000007">
    <property type="protein sequence ID" value="CAB3676164.1"/>
    <property type="molecule type" value="Genomic_DNA"/>
</dbReference>
<proteinExistence type="inferred from homology"/>
<evidence type="ECO:0000256" key="2">
    <source>
        <dbReference type="ARBA" id="ARBA00022676"/>
    </source>
</evidence>
<protein>
    <recommendedName>
        <fullName evidence="5">Glycosyltransferase 2-like domain-containing protein</fullName>
    </recommendedName>
</protein>
<dbReference type="PANTHER" id="PTHR43179:SF12">
    <property type="entry name" value="GALACTOFURANOSYLTRANSFERASE GLFT2"/>
    <property type="match status" value="1"/>
</dbReference>
<feature type="region of interest" description="Disordered" evidence="4">
    <location>
        <begin position="306"/>
        <end position="328"/>
    </location>
</feature>
<dbReference type="InterPro" id="IPR001173">
    <property type="entry name" value="Glyco_trans_2-like"/>
</dbReference>
<dbReference type="InterPro" id="IPR029044">
    <property type="entry name" value="Nucleotide-diphossugar_trans"/>
</dbReference>
<reference evidence="6 7" key="1">
    <citation type="submission" date="2020-04" db="EMBL/GenBank/DDBJ databases">
        <authorList>
            <person name="De Canck E."/>
        </authorList>
    </citation>
    <scope>NUCLEOTIDE SEQUENCE [LARGE SCALE GENOMIC DNA]</scope>
    <source>
        <strain evidence="6 7">LMG 27174</strain>
    </source>
</reference>
<evidence type="ECO:0000256" key="3">
    <source>
        <dbReference type="ARBA" id="ARBA00022679"/>
    </source>
</evidence>
<feature type="domain" description="Glycosyltransferase 2-like" evidence="5">
    <location>
        <begin position="25"/>
        <end position="148"/>
    </location>
</feature>
<evidence type="ECO:0000313" key="7">
    <source>
        <dbReference type="Proteomes" id="UP000494205"/>
    </source>
</evidence>
<dbReference type="Proteomes" id="UP000494205">
    <property type="component" value="Unassembled WGS sequence"/>
</dbReference>
<sequence>MLEAGIASLRKKNSMEKTSLSRRISVVVLTHNRADELVATLKRLVALPESPPIFVADNGSNDNTVALVKTLFPTVCIVECRGNLGAAGRNRAAAYVGTDYVAFCDDDTWWEPGSLQRAVQLLDAWPNVGVLSARVVVGEDKITDPTCSVMRASPLGSEGLPGPALIGYMAGACVFRTSLFRQLGGYEPRLFIGGEEELVALDVLASEHAIVYCDQLTVHHHPSPARDSGLRRRTLARNAAWIAWLRLPWPEACRATMQALTTFAREGTLARDGLPMLRGLAWALRRRNMVPHHVLNLRERVRAGERQIAAPAPNTRAKPTVSKANART</sequence>
<evidence type="ECO:0000259" key="5">
    <source>
        <dbReference type="Pfam" id="PF00535"/>
    </source>
</evidence>
<dbReference type="SUPFAM" id="SSF53448">
    <property type="entry name" value="Nucleotide-diphospho-sugar transferases"/>
    <property type="match status" value="1"/>
</dbReference>
<evidence type="ECO:0000256" key="4">
    <source>
        <dbReference type="SAM" id="MobiDB-lite"/>
    </source>
</evidence>
<evidence type="ECO:0000313" key="6">
    <source>
        <dbReference type="EMBL" id="CAB3676164.1"/>
    </source>
</evidence>
<gene>
    <name evidence="6" type="ORF">LMG27174_02401</name>
</gene>
<name>A0A6J5ANV8_9BURK</name>
<comment type="similarity">
    <text evidence="1">Belongs to the glycosyltransferase 2 family.</text>
</comment>
<keyword evidence="3" id="KW-0808">Transferase</keyword>
<evidence type="ECO:0000256" key="1">
    <source>
        <dbReference type="ARBA" id="ARBA00006739"/>
    </source>
</evidence>